<protein>
    <submittedName>
        <fullName evidence="3">Uncharacterized protein YpmS</fullName>
    </submittedName>
</protein>
<reference evidence="2" key="3">
    <citation type="submission" date="2023-02" db="EMBL/GenBank/DDBJ databases">
        <title>Proposal of a novel subspecies: Alicyclobacillus hesperidum subspecies aegle.</title>
        <authorList>
            <person name="Goto K."/>
            <person name="Fujii T."/>
            <person name="Yasui K."/>
            <person name="Mochida K."/>
            <person name="Kato-Tanaka Y."/>
            <person name="Morohoshi S."/>
            <person name="An S.Y."/>
            <person name="Kasai H."/>
            <person name="Yokota A."/>
        </authorList>
    </citation>
    <scope>NUCLEOTIDE SEQUENCE</scope>
    <source>
        <strain evidence="2">DSM 12766</strain>
    </source>
</reference>
<dbReference type="RefSeq" id="WP_006446503.1">
    <property type="nucleotide sequence ID" value="NZ_BSRA01000013.1"/>
</dbReference>
<dbReference type="STRING" id="89784.SAMN04489725_11430"/>
<dbReference type="Proteomes" id="UP001157137">
    <property type="component" value="Unassembled WGS sequence"/>
</dbReference>
<gene>
    <name evidence="2" type="ORF">Heshes_22150</name>
    <name evidence="3" type="ORF">SAMN04489725_11430</name>
</gene>
<dbReference type="Pfam" id="PF09911">
    <property type="entry name" value="DUF2140"/>
    <property type="match status" value="1"/>
</dbReference>
<keyword evidence="1" id="KW-0812">Transmembrane</keyword>
<reference evidence="4" key="1">
    <citation type="submission" date="2016-10" db="EMBL/GenBank/DDBJ databases">
        <authorList>
            <person name="Varghese N."/>
        </authorList>
    </citation>
    <scope>NUCLEOTIDE SEQUENCE [LARGE SCALE GENOMIC DNA]</scope>
    <source>
        <strain evidence="4">DSM 12489</strain>
    </source>
</reference>
<organism evidence="3 4">
    <name type="scientific">Alicyclobacillus hesperidum</name>
    <dbReference type="NCBI Taxonomy" id="89784"/>
    <lineage>
        <taxon>Bacteria</taxon>
        <taxon>Bacillati</taxon>
        <taxon>Bacillota</taxon>
        <taxon>Bacilli</taxon>
        <taxon>Bacillales</taxon>
        <taxon>Alicyclobacillaceae</taxon>
        <taxon>Alicyclobacillus</taxon>
    </lineage>
</organism>
<keyword evidence="4" id="KW-1185">Reference proteome</keyword>
<evidence type="ECO:0000256" key="1">
    <source>
        <dbReference type="SAM" id="Phobius"/>
    </source>
</evidence>
<reference evidence="3" key="2">
    <citation type="submission" date="2016-10" db="EMBL/GenBank/DDBJ databases">
        <authorList>
            <person name="de Groot N.N."/>
        </authorList>
    </citation>
    <scope>NUCLEOTIDE SEQUENCE [LARGE SCALE GENOMIC DNA]</scope>
    <source>
        <strain evidence="3">DSM 12489</strain>
    </source>
</reference>
<feature type="transmembrane region" description="Helical" evidence="1">
    <location>
        <begin position="7"/>
        <end position="25"/>
    </location>
</feature>
<evidence type="ECO:0000313" key="2">
    <source>
        <dbReference type="EMBL" id="GLV14531.1"/>
    </source>
</evidence>
<accession>A0A1H2WAE1</accession>
<name>A0A1H2WAE1_9BACL</name>
<keyword evidence="1" id="KW-0472">Membrane</keyword>
<evidence type="ECO:0000313" key="3">
    <source>
        <dbReference type="EMBL" id="SDW77497.1"/>
    </source>
</evidence>
<keyword evidence="1" id="KW-1133">Transmembrane helix</keyword>
<dbReference type="EMBL" id="FNOJ01000014">
    <property type="protein sequence ID" value="SDW77497.1"/>
    <property type="molecule type" value="Genomic_DNA"/>
</dbReference>
<dbReference type="InterPro" id="IPR018672">
    <property type="entry name" value="DUF2140"/>
</dbReference>
<dbReference type="Proteomes" id="UP000182589">
    <property type="component" value="Unassembled WGS sequence"/>
</dbReference>
<evidence type="ECO:0000313" key="4">
    <source>
        <dbReference type="Proteomes" id="UP000182589"/>
    </source>
</evidence>
<sequence length="198" mass="21792">MAWKRAFIILLSINLLIVIAALIVWNTFPTKNQSTGGAAPLVAGQQPAVEVQIGQEAINAYLSYAIAHDEEVGKILGSANVQFDHDWNCDFGIRLLGKIVPFHLVLTPKVTAGNLVLHVDSASMSFFPIPNSILFSVLERAHTPNWVEMNASQDDVEIDFSKRPQRPFGIRMLNYSEATKKLALQLTISPQAVMPGNQ</sequence>
<dbReference type="AlphaFoldDB" id="A0A1H2WAE1"/>
<dbReference type="EMBL" id="BSRA01000013">
    <property type="protein sequence ID" value="GLV14531.1"/>
    <property type="molecule type" value="Genomic_DNA"/>
</dbReference>
<proteinExistence type="predicted"/>